<sequence length="661" mass="68675">MGEPVRGAIVGVDVGGTFSDAVVAHAGRVVQAKAATTPTDQSQGALAAIERALAAAGVEADEVAHFVHGTTVGTNALLEGKLARTALLATAGFEDLEELRRQNRRSLYRLCEHHPPPLVPPELRIGVPERCGPHGVVRALAGEALADRLRELDCEAFAVCLLWSFRFPHHERQLAKLLGECHPHAHVSLSHETAGVFREYERCATTIVDAAVSPRLRDYLRQLERRAGAAGLPAPEVMLSSGGTADAATAAAHGAWTVLSGPAAGAVAAARLAAIEGETRAVALDMGGTSCDVSLASDGRARVVLGGIVAGRPLALPLVEVHTVGAGGGSIAWRDEGGALRVGPRSAGAVPGPACYRRGGHEATVTDANLLLGYLPEDVSLGGELRPDRGAAARAIATLAATLGMDAPSCAEGIYEVACAEMAQAVQVLTVERGIDPRGLALCAFGGAGPLHAARIAEELGMRRVLVPLAAGVLSALGLATAERRRDAVASVLLSGDALTDGALRRTVAQLAARARDALGEPEAELRVTYELRYRGQSFELDLEAPPETTVGELRALLDEAHQARYGWHDPQAEPELVTVRVAAVGEAPAVDLPAPTPGRLRATHGVRWRGREYAAGVASGPVAGSGPLVVELSGATAFVPPGWRARLGRASLILEREAPR</sequence>
<dbReference type="Pfam" id="PF05378">
    <property type="entry name" value="Hydant_A_N"/>
    <property type="match status" value="1"/>
</dbReference>
<gene>
    <name evidence="3" type="ORF">SAMN02745716_1276</name>
</gene>
<evidence type="ECO:0000259" key="1">
    <source>
        <dbReference type="Pfam" id="PF01968"/>
    </source>
</evidence>
<proteinExistence type="predicted"/>
<name>A0A1H6FTL4_THEAL</name>
<reference evidence="4" key="1">
    <citation type="submission" date="2016-10" db="EMBL/GenBank/DDBJ databases">
        <authorList>
            <person name="Varghese N."/>
            <person name="Submissions S."/>
        </authorList>
    </citation>
    <scope>NUCLEOTIDE SEQUENCE [LARGE SCALE GENOMIC DNA]</scope>
    <source>
        <strain evidence="4">ATCC 35263</strain>
    </source>
</reference>
<feature type="domain" description="Hydantoinase/oxoprolinase N-terminal" evidence="2">
    <location>
        <begin position="10"/>
        <end position="178"/>
    </location>
</feature>
<dbReference type="PANTHER" id="PTHR11365:SF23">
    <property type="entry name" value="HYPOTHETICAL 5-OXOPROLINASE (EUROFUNG)-RELATED"/>
    <property type="match status" value="1"/>
</dbReference>
<dbReference type="GO" id="GO:0006749">
    <property type="term" value="P:glutathione metabolic process"/>
    <property type="evidence" value="ECO:0007669"/>
    <property type="project" value="TreeGrafter"/>
</dbReference>
<protein>
    <submittedName>
        <fullName evidence="3">N-methylhydantoinase A</fullName>
    </submittedName>
</protein>
<evidence type="ECO:0000313" key="3">
    <source>
        <dbReference type="EMBL" id="SEH13712.1"/>
    </source>
</evidence>
<feature type="domain" description="Hydantoinase A/oxoprolinase" evidence="1">
    <location>
        <begin position="202"/>
        <end position="486"/>
    </location>
</feature>
<dbReference type="PANTHER" id="PTHR11365">
    <property type="entry name" value="5-OXOPROLINASE RELATED"/>
    <property type="match status" value="1"/>
</dbReference>
<dbReference type="AlphaFoldDB" id="A0A1H6FTL4"/>
<dbReference type="EMBL" id="FNWJ01000002">
    <property type="protein sequence ID" value="SEH13712.1"/>
    <property type="molecule type" value="Genomic_DNA"/>
</dbReference>
<dbReference type="STRING" id="29539.SAMN02745716_1276"/>
<accession>A0A1H6FTL4</accession>
<dbReference type="InterPro" id="IPR043129">
    <property type="entry name" value="ATPase_NBD"/>
</dbReference>
<dbReference type="Proteomes" id="UP000222056">
    <property type="component" value="Unassembled WGS sequence"/>
</dbReference>
<dbReference type="GO" id="GO:0005829">
    <property type="term" value="C:cytosol"/>
    <property type="evidence" value="ECO:0007669"/>
    <property type="project" value="TreeGrafter"/>
</dbReference>
<dbReference type="InterPro" id="IPR045079">
    <property type="entry name" value="Oxoprolinase-like"/>
</dbReference>
<keyword evidence="4" id="KW-1185">Reference proteome</keyword>
<dbReference type="InterPro" id="IPR008040">
    <property type="entry name" value="Hydant_A_N"/>
</dbReference>
<dbReference type="SUPFAM" id="SSF53067">
    <property type="entry name" value="Actin-like ATPase domain"/>
    <property type="match status" value="1"/>
</dbReference>
<dbReference type="OrthoDB" id="9768323at2"/>
<evidence type="ECO:0000259" key="2">
    <source>
        <dbReference type="Pfam" id="PF05378"/>
    </source>
</evidence>
<dbReference type="Pfam" id="PF01968">
    <property type="entry name" value="Hydantoinase_A"/>
    <property type="match status" value="1"/>
</dbReference>
<evidence type="ECO:0000313" key="4">
    <source>
        <dbReference type="Proteomes" id="UP000222056"/>
    </source>
</evidence>
<organism evidence="3 4">
    <name type="scientific">Thermoleophilum album</name>
    <dbReference type="NCBI Taxonomy" id="29539"/>
    <lineage>
        <taxon>Bacteria</taxon>
        <taxon>Bacillati</taxon>
        <taxon>Actinomycetota</taxon>
        <taxon>Thermoleophilia</taxon>
        <taxon>Thermoleophilales</taxon>
        <taxon>Thermoleophilaceae</taxon>
        <taxon>Thermoleophilum</taxon>
    </lineage>
</organism>
<dbReference type="GO" id="GO:0017168">
    <property type="term" value="F:5-oxoprolinase (ATP-hydrolyzing) activity"/>
    <property type="evidence" value="ECO:0007669"/>
    <property type="project" value="TreeGrafter"/>
</dbReference>
<dbReference type="InterPro" id="IPR002821">
    <property type="entry name" value="Hydantoinase_A"/>
</dbReference>
<dbReference type="RefSeq" id="WP_093117456.1">
    <property type="nucleotide sequence ID" value="NZ_FNWJ01000002.1"/>
</dbReference>